<feature type="compositionally biased region" description="Polar residues" evidence="5">
    <location>
        <begin position="114"/>
        <end position="129"/>
    </location>
</feature>
<keyword evidence="2" id="KW-0963">Cytoplasm</keyword>
<dbReference type="InterPro" id="IPR025925">
    <property type="entry name" value="PPC89_CLD"/>
</dbReference>
<dbReference type="GO" id="GO:0005815">
    <property type="term" value="C:microtubule organizing center"/>
    <property type="evidence" value="ECO:0007669"/>
    <property type="project" value="UniProtKB-SubCell"/>
</dbReference>
<feature type="region of interest" description="Disordered" evidence="5">
    <location>
        <begin position="672"/>
        <end position="757"/>
    </location>
</feature>
<feature type="compositionally biased region" description="Acidic residues" evidence="5">
    <location>
        <begin position="86"/>
        <end position="96"/>
    </location>
</feature>
<dbReference type="Gene3D" id="1.20.58.90">
    <property type="match status" value="1"/>
</dbReference>
<evidence type="ECO:0000256" key="4">
    <source>
        <dbReference type="SAM" id="Coils"/>
    </source>
</evidence>
<proteinExistence type="predicted"/>
<feature type="region of interest" description="Disordered" evidence="5">
    <location>
        <begin position="500"/>
        <end position="561"/>
    </location>
</feature>
<comment type="caution">
    <text evidence="8">The sequence shown here is derived from an EMBL/GenBank/DDBJ whole genome shotgun (WGS) entry which is preliminary data.</text>
</comment>
<feature type="region of interest" description="Disordered" evidence="5">
    <location>
        <begin position="589"/>
        <end position="618"/>
    </location>
</feature>
<feature type="coiled-coil region" evidence="4">
    <location>
        <begin position="867"/>
        <end position="920"/>
    </location>
</feature>
<organism evidence="8 9">
    <name type="scientific">Talaromyces proteolyticus</name>
    <dbReference type="NCBI Taxonomy" id="1131652"/>
    <lineage>
        <taxon>Eukaryota</taxon>
        <taxon>Fungi</taxon>
        <taxon>Dikarya</taxon>
        <taxon>Ascomycota</taxon>
        <taxon>Pezizomycotina</taxon>
        <taxon>Eurotiomycetes</taxon>
        <taxon>Eurotiomycetidae</taxon>
        <taxon>Eurotiales</taxon>
        <taxon>Trichocomaceae</taxon>
        <taxon>Talaromyces</taxon>
        <taxon>Talaromyces sect. Bacilispori</taxon>
    </lineage>
</organism>
<gene>
    <name evidence="8" type="ORF">BGW36DRAFT_337616</name>
</gene>
<dbReference type="GeneID" id="70243279"/>
<dbReference type="PANTHER" id="PTHR19336:SF9">
    <property type="entry name" value="SPINDLE POLE BODY PROTEIN PPC89"/>
    <property type="match status" value="1"/>
</dbReference>
<feature type="coiled-coil region" evidence="4">
    <location>
        <begin position="415"/>
        <end position="491"/>
    </location>
</feature>
<evidence type="ECO:0000259" key="6">
    <source>
        <dbReference type="Pfam" id="PF06657"/>
    </source>
</evidence>
<dbReference type="InterPro" id="IPR024957">
    <property type="entry name" value="Cep57_MT-bd_dom"/>
</dbReference>
<feature type="domain" description="Cep57 centrosome microtubule-binding" evidence="6">
    <location>
        <begin position="851"/>
        <end position="927"/>
    </location>
</feature>
<feature type="domain" description="PPC89 centrosome localisation" evidence="7">
    <location>
        <begin position="418"/>
        <end position="482"/>
    </location>
</feature>
<evidence type="ECO:0000256" key="1">
    <source>
        <dbReference type="ARBA" id="ARBA00004267"/>
    </source>
</evidence>
<dbReference type="Pfam" id="PF14197">
    <property type="entry name" value="Cep57_CLD_2"/>
    <property type="match status" value="1"/>
</dbReference>
<feature type="compositionally biased region" description="Basic and acidic residues" evidence="5">
    <location>
        <begin position="694"/>
        <end position="712"/>
    </location>
</feature>
<feature type="compositionally biased region" description="Polar residues" evidence="5">
    <location>
        <begin position="1"/>
        <end position="26"/>
    </location>
</feature>
<feature type="compositionally biased region" description="Basic and acidic residues" evidence="5">
    <location>
        <begin position="598"/>
        <end position="607"/>
    </location>
</feature>
<dbReference type="Proteomes" id="UP001201262">
    <property type="component" value="Unassembled WGS sequence"/>
</dbReference>
<keyword evidence="9" id="KW-1185">Reference proteome</keyword>
<reference evidence="8" key="1">
    <citation type="submission" date="2021-12" db="EMBL/GenBank/DDBJ databases">
        <title>Convergent genome expansion in fungi linked to evolution of root-endophyte symbiosis.</title>
        <authorList>
            <consortium name="DOE Joint Genome Institute"/>
            <person name="Ke Y.-H."/>
            <person name="Bonito G."/>
            <person name="Liao H.-L."/>
            <person name="Looney B."/>
            <person name="Rojas-Flechas A."/>
            <person name="Nash J."/>
            <person name="Hameed K."/>
            <person name="Schadt C."/>
            <person name="Martin F."/>
            <person name="Crous P.W."/>
            <person name="Miettinen O."/>
            <person name="Magnuson J.K."/>
            <person name="Labbe J."/>
            <person name="Jacobson D."/>
            <person name="Doktycz M.J."/>
            <person name="Veneault-Fourrey C."/>
            <person name="Kuo A."/>
            <person name="Mondo S."/>
            <person name="Calhoun S."/>
            <person name="Riley R."/>
            <person name="Ohm R."/>
            <person name="LaButti K."/>
            <person name="Andreopoulos B."/>
            <person name="Pangilinan J."/>
            <person name="Nolan M."/>
            <person name="Tritt A."/>
            <person name="Clum A."/>
            <person name="Lipzen A."/>
            <person name="Daum C."/>
            <person name="Barry K."/>
            <person name="Grigoriev I.V."/>
            <person name="Vilgalys R."/>
        </authorList>
    </citation>
    <scope>NUCLEOTIDE SEQUENCE</scope>
    <source>
        <strain evidence="8">PMI_201</strain>
    </source>
</reference>
<feature type="region of interest" description="Disordered" evidence="5">
    <location>
        <begin position="1"/>
        <end position="274"/>
    </location>
</feature>
<feature type="compositionally biased region" description="Polar residues" evidence="5">
    <location>
        <begin position="503"/>
        <end position="534"/>
    </location>
</feature>
<feature type="region of interest" description="Disordered" evidence="5">
    <location>
        <begin position="961"/>
        <end position="1008"/>
    </location>
</feature>
<accession>A0AAD4KSR7</accession>
<evidence type="ECO:0000256" key="3">
    <source>
        <dbReference type="ARBA" id="ARBA00023212"/>
    </source>
</evidence>
<dbReference type="AlphaFoldDB" id="A0AAD4KSR7"/>
<feature type="compositionally biased region" description="Basic and acidic residues" evidence="5">
    <location>
        <begin position="539"/>
        <end position="554"/>
    </location>
</feature>
<feature type="compositionally biased region" description="Polar residues" evidence="5">
    <location>
        <begin position="676"/>
        <end position="690"/>
    </location>
</feature>
<sequence length="1008" mass="113208">MTRPYTTTRRSEHYSQASIGGDSTVSDFDPEHEAMVSTRQLDNSDKLPEIPTRLRGRTNSLDLEPDYTVDTSTINRAFPQFSEVESSGEDETDDFSIEIGRGVKKQHRGDDSRNSMMSIDNPSLRSSSPAIKLDYPATSTPPRSALRNSKRVSEGSNLRKDAQIRRASQMQKENIDPQPSRPKHSAGASGEARRTLSEMHVRARETYDGSYIGDERPKSMPVNTRNTRFANVPSQIAAAVDSATRDAQGKESRRSKQFAPSNPPANPTYTIDTGTHQSFLLPDLPNISELVSGVYEDGTPVFTRHPKPRTTRFVSPPVEDAEVSQPQGHLLLEAVPIPEDEKALFVSLKLLQDKVADLEFAKSETEKKLDDVRKENHLLRSEKARRQKEYHDRLRMFGGDEGEQGKSGTRSLQEKNKLEAANLELQNCLDIAERKIQVHESSLKSLSQERDSAVTQLGVAYLNTQDVRRENETLKQENADLKARVATLTTLTRQLAGYETETRQSLPQGNVDTEPITINTDENENFTQKTSDSAYAQVKYKDQRTHTRPMRDEPQGGVSRQIEKEILRMEKERQDEDLFSLNLSRPIQANLKSSSSRSKAEKPESKKLPNTGKQRLKRVILEEADTTEPLVEISERVKASNDTDRDFTLLSFIDDREIAQLRKRLEAERAARKQRQSFSWKEQVTSTSTVAKRVASDPPRKSSLKEPKERFVRPSSALDDITATGRTELSGFEEHAGARRRRHSDHSITSQSRHRKPVSELTSAFILPDITLHHAGPTTHKPVRLSESAQKVLDTVARHDGKNCTVCKRLLPEGVGHDHDHDGTQRGTITVPKPIPVSERMPEPSIYNEEPTMRPSQPPALALATVLKSLEDELSHLKMQLATVQNAYTKHDASLSKRQRKSLSAKIESLVKEIDTKADQIYALYDVVEGQKQDGHEMNEKEVEITLQSIGIDVQSTRFADLTGATDDSTKRAQPLEASDEEDDELPWEGIESTAEITGRTTGSRRHL</sequence>
<feature type="compositionally biased region" description="Basic and acidic residues" evidence="5">
    <location>
        <begin position="191"/>
        <end position="218"/>
    </location>
</feature>
<dbReference type="PANTHER" id="PTHR19336">
    <property type="entry name" value="UNCHARACTERIZED DUF1167"/>
    <property type="match status" value="1"/>
</dbReference>
<feature type="compositionally biased region" description="Polar residues" evidence="5">
    <location>
        <begin position="221"/>
        <end position="234"/>
    </location>
</feature>
<comment type="subcellular location">
    <subcellularLocation>
        <location evidence="1">Cytoplasm</location>
        <location evidence="1">Cytoskeleton</location>
        <location evidence="1">Microtubule organizing center</location>
    </subcellularLocation>
</comment>
<evidence type="ECO:0000256" key="2">
    <source>
        <dbReference type="ARBA" id="ARBA00022490"/>
    </source>
</evidence>
<feature type="compositionally biased region" description="Basic and acidic residues" evidence="5">
    <location>
        <begin position="243"/>
        <end position="254"/>
    </location>
</feature>
<keyword evidence="3" id="KW-0206">Cytoskeleton</keyword>
<dbReference type="RefSeq" id="XP_046073948.1">
    <property type="nucleotide sequence ID" value="XM_046212992.1"/>
</dbReference>
<dbReference type="Pfam" id="PF06657">
    <property type="entry name" value="Cep57_MT_bd"/>
    <property type="match status" value="1"/>
</dbReference>
<feature type="compositionally biased region" description="Acidic residues" evidence="5">
    <location>
        <begin position="978"/>
        <end position="987"/>
    </location>
</feature>
<evidence type="ECO:0000313" key="8">
    <source>
        <dbReference type="EMBL" id="KAH8700242.1"/>
    </source>
</evidence>
<dbReference type="EMBL" id="JAJTJA010000004">
    <property type="protein sequence ID" value="KAH8700242.1"/>
    <property type="molecule type" value="Genomic_DNA"/>
</dbReference>
<dbReference type="InterPro" id="IPR051756">
    <property type="entry name" value="Centrosomal_MT-associated"/>
</dbReference>
<feature type="compositionally biased region" description="Basic and acidic residues" evidence="5">
    <location>
        <begin position="151"/>
        <end position="164"/>
    </location>
</feature>
<evidence type="ECO:0000313" key="9">
    <source>
        <dbReference type="Proteomes" id="UP001201262"/>
    </source>
</evidence>
<evidence type="ECO:0000259" key="7">
    <source>
        <dbReference type="Pfam" id="PF14197"/>
    </source>
</evidence>
<protein>
    <recommendedName>
        <fullName evidence="10">Cep57 centrosome microtubule-binding domain-containing protein</fullName>
    </recommendedName>
</protein>
<dbReference type="GO" id="GO:0008017">
    <property type="term" value="F:microtubule binding"/>
    <property type="evidence" value="ECO:0007669"/>
    <property type="project" value="InterPro"/>
</dbReference>
<evidence type="ECO:0008006" key="10">
    <source>
        <dbReference type="Google" id="ProtNLM"/>
    </source>
</evidence>
<feature type="region of interest" description="Disordered" evidence="5">
    <location>
        <begin position="816"/>
        <end position="840"/>
    </location>
</feature>
<feature type="coiled-coil region" evidence="4">
    <location>
        <begin position="348"/>
        <end position="389"/>
    </location>
</feature>
<feature type="region of interest" description="Disordered" evidence="5">
    <location>
        <begin position="301"/>
        <end position="321"/>
    </location>
</feature>
<keyword evidence="4" id="KW-0175">Coiled coil</keyword>
<evidence type="ECO:0000256" key="5">
    <source>
        <dbReference type="SAM" id="MobiDB-lite"/>
    </source>
</evidence>
<name>A0AAD4KSR7_9EURO</name>